<proteinExistence type="predicted"/>
<dbReference type="Gene3D" id="2.160.20.80">
    <property type="entry name" value="E3 ubiquitin-protein ligase SopA"/>
    <property type="match status" value="1"/>
</dbReference>
<dbReference type="EMBL" id="JAQMUC010000015">
    <property type="protein sequence ID" value="MDB9534757.1"/>
    <property type="molecule type" value="Genomic_DNA"/>
</dbReference>
<evidence type="ECO:0000313" key="2">
    <source>
        <dbReference type="Proteomes" id="UP001211249"/>
    </source>
</evidence>
<organism evidence="1 2">
    <name type="scientific">Dolichospermum planctonicum CS-1226</name>
    <dbReference type="NCBI Taxonomy" id="3021751"/>
    <lineage>
        <taxon>Bacteria</taxon>
        <taxon>Bacillati</taxon>
        <taxon>Cyanobacteriota</taxon>
        <taxon>Cyanophyceae</taxon>
        <taxon>Nostocales</taxon>
        <taxon>Aphanizomenonaceae</taxon>
        <taxon>Dolichospermum</taxon>
        <taxon>Dolichospermum planctonicum</taxon>
    </lineage>
</organism>
<sequence length="68" mass="7586">MANPKHLAILKQGKEVWNKWRDENPDIIPDLIKSDLFMANLSGADLREANLREANLSGADLREANLSG</sequence>
<feature type="non-terminal residue" evidence="1">
    <location>
        <position position="68"/>
    </location>
</feature>
<name>A0ABT5ADB2_9CYAN</name>
<accession>A0ABT5ADB2</accession>
<gene>
    <name evidence="1" type="ORF">PN451_02660</name>
</gene>
<protein>
    <submittedName>
        <fullName evidence="1">Pentapeptide repeat-containing protein</fullName>
    </submittedName>
</protein>
<evidence type="ECO:0000313" key="1">
    <source>
        <dbReference type="EMBL" id="MDB9534757.1"/>
    </source>
</evidence>
<dbReference type="Proteomes" id="UP001211249">
    <property type="component" value="Unassembled WGS sequence"/>
</dbReference>
<keyword evidence="2" id="KW-1185">Reference proteome</keyword>
<comment type="caution">
    <text evidence="1">The sequence shown here is derived from an EMBL/GenBank/DDBJ whole genome shotgun (WGS) entry which is preliminary data.</text>
</comment>
<dbReference type="SUPFAM" id="SSF141571">
    <property type="entry name" value="Pentapeptide repeat-like"/>
    <property type="match status" value="1"/>
</dbReference>
<dbReference type="Pfam" id="PF00805">
    <property type="entry name" value="Pentapeptide"/>
    <property type="match status" value="1"/>
</dbReference>
<reference evidence="1 2" key="1">
    <citation type="submission" date="2023-01" db="EMBL/GenBank/DDBJ databases">
        <title>Genomes from the Australian National Cyanobacteria Reference Collection.</title>
        <authorList>
            <person name="Willis A."/>
            <person name="Lee E.M.F."/>
        </authorList>
    </citation>
    <scope>NUCLEOTIDE SEQUENCE [LARGE SCALE GENOMIC DNA]</scope>
    <source>
        <strain evidence="1 2">CS-1226</strain>
    </source>
</reference>
<dbReference type="RefSeq" id="WP_271794811.1">
    <property type="nucleotide sequence ID" value="NZ_JAQMUC010000015.1"/>
</dbReference>
<dbReference type="InterPro" id="IPR001646">
    <property type="entry name" value="5peptide_repeat"/>
</dbReference>